<dbReference type="InterPro" id="IPR012340">
    <property type="entry name" value="NA-bd_OB-fold"/>
</dbReference>
<evidence type="ECO:0000256" key="8">
    <source>
        <dbReference type="ARBA" id="ARBA00023014"/>
    </source>
</evidence>
<dbReference type="GO" id="GO:0051539">
    <property type="term" value="F:4 iron, 4 sulfur cluster binding"/>
    <property type="evidence" value="ECO:0007669"/>
    <property type="project" value="UniProtKB-KW"/>
</dbReference>
<dbReference type="OrthoDB" id="9804590at2"/>
<dbReference type="NCBIfam" id="TIGR00479">
    <property type="entry name" value="rumA"/>
    <property type="match status" value="1"/>
</dbReference>
<dbReference type="Gene3D" id="2.40.50.140">
    <property type="entry name" value="Nucleic acid-binding proteins"/>
    <property type="match status" value="1"/>
</dbReference>
<dbReference type="SUPFAM" id="SSF53335">
    <property type="entry name" value="S-adenosyl-L-methionine-dependent methyltransferases"/>
    <property type="match status" value="1"/>
</dbReference>
<dbReference type="STRING" id="314278.NB231_01184"/>
<keyword evidence="3 9" id="KW-0489">Methyltransferase</keyword>
<evidence type="ECO:0000256" key="3">
    <source>
        <dbReference type="ARBA" id="ARBA00022603"/>
    </source>
</evidence>
<dbReference type="EMBL" id="AAOF01000008">
    <property type="protein sequence ID" value="EAR21481.1"/>
    <property type="molecule type" value="Genomic_DNA"/>
</dbReference>
<dbReference type="PROSITE" id="PS51687">
    <property type="entry name" value="SAM_MT_RNA_M5U"/>
    <property type="match status" value="1"/>
</dbReference>
<dbReference type="GO" id="GO:0003723">
    <property type="term" value="F:RNA binding"/>
    <property type="evidence" value="ECO:0007669"/>
    <property type="project" value="InterPro"/>
</dbReference>
<keyword evidence="4 9" id="KW-0808">Transferase</keyword>
<evidence type="ECO:0000256" key="9">
    <source>
        <dbReference type="HAMAP-Rule" id="MF_01010"/>
    </source>
</evidence>
<comment type="caution">
    <text evidence="9">Lacks conserved residue(s) required for the propagation of feature annotation.</text>
</comment>
<evidence type="ECO:0000313" key="13">
    <source>
        <dbReference type="EMBL" id="EAR21481.1"/>
    </source>
</evidence>
<dbReference type="HOGENOM" id="CLU_014689_8_2_6"/>
<evidence type="ECO:0000256" key="5">
    <source>
        <dbReference type="ARBA" id="ARBA00022691"/>
    </source>
</evidence>
<dbReference type="PANTHER" id="PTHR11061">
    <property type="entry name" value="RNA M5U METHYLTRANSFERASE"/>
    <property type="match status" value="1"/>
</dbReference>
<dbReference type="Gene3D" id="3.40.50.150">
    <property type="entry name" value="Vaccinia Virus protein VP39"/>
    <property type="match status" value="1"/>
</dbReference>
<comment type="catalytic activity">
    <reaction evidence="9">
        <text>uridine(1939) in 23S rRNA + S-adenosyl-L-methionine = 5-methyluridine(1939) in 23S rRNA + S-adenosyl-L-homocysteine + H(+)</text>
        <dbReference type="Rhea" id="RHEA:42908"/>
        <dbReference type="Rhea" id="RHEA-COMP:10278"/>
        <dbReference type="Rhea" id="RHEA-COMP:10279"/>
        <dbReference type="ChEBI" id="CHEBI:15378"/>
        <dbReference type="ChEBI" id="CHEBI:57856"/>
        <dbReference type="ChEBI" id="CHEBI:59789"/>
        <dbReference type="ChEBI" id="CHEBI:65315"/>
        <dbReference type="ChEBI" id="CHEBI:74447"/>
        <dbReference type="EC" id="2.1.1.190"/>
    </reaction>
</comment>
<feature type="active site" evidence="11">
    <location>
        <position position="400"/>
    </location>
</feature>
<evidence type="ECO:0000256" key="4">
    <source>
        <dbReference type="ARBA" id="ARBA00022679"/>
    </source>
</evidence>
<feature type="binding site" evidence="9">
    <location>
        <position position="78"/>
    </location>
    <ligand>
        <name>[4Fe-4S] cluster</name>
        <dbReference type="ChEBI" id="CHEBI:49883"/>
    </ligand>
</feature>
<keyword evidence="8 9" id="KW-0411">Iron-sulfur</keyword>
<dbReference type="eggNOG" id="COG2265">
    <property type="taxonomic scope" value="Bacteria"/>
</dbReference>
<feature type="binding site" evidence="9 10">
    <location>
        <position position="325"/>
    </location>
    <ligand>
        <name>S-adenosyl-L-methionine</name>
        <dbReference type="ChEBI" id="CHEBI:59789"/>
    </ligand>
</feature>
<evidence type="ECO:0000313" key="14">
    <source>
        <dbReference type="Proteomes" id="UP000003374"/>
    </source>
</evidence>
<evidence type="ECO:0000256" key="6">
    <source>
        <dbReference type="ARBA" id="ARBA00022723"/>
    </source>
</evidence>
<protein>
    <recommendedName>
        <fullName evidence="9">23S rRNA (uracil(1939)-C(5))-methyltransferase RlmD</fullName>
        <ecNumber evidence="9">2.1.1.190</ecNumber>
    </recommendedName>
    <alternativeName>
        <fullName evidence="9">23S rRNA(m5U1939)-methyltransferase</fullName>
    </alternativeName>
</protein>
<feature type="binding site" evidence="9">
    <location>
        <position position="84"/>
    </location>
    <ligand>
        <name>[4Fe-4S] cluster</name>
        <dbReference type="ChEBI" id="CHEBI:49883"/>
    </ligand>
</feature>
<dbReference type="PROSITE" id="PS01231">
    <property type="entry name" value="TRMA_2"/>
    <property type="match status" value="1"/>
</dbReference>
<evidence type="ECO:0000256" key="7">
    <source>
        <dbReference type="ARBA" id="ARBA00023004"/>
    </source>
</evidence>
<feature type="binding site" evidence="9">
    <location>
        <position position="352"/>
    </location>
    <ligand>
        <name>S-adenosyl-L-methionine</name>
        <dbReference type="ChEBI" id="CHEBI:59789"/>
    </ligand>
</feature>
<gene>
    <name evidence="9" type="primary">rlmD</name>
    <name evidence="13" type="ORF">NB231_01184</name>
</gene>
<evidence type="ECO:0000256" key="10">
    <source>
        <dbReference type="PROSITE-ProRule" id="PRU01024"/>
    </source>
</evidence>
<feature type="binding site" evidence="9 10">
    <location>
        <position position="275"/>
    </location>
    <ligand>
        <name>S-adenosyl-L-methionine</name>
        <dbReference type="ChEBI" id="CHEBI:59789"/>
    </ligand>
</feature>
<evidence type="ECO:0000256" key="11">
    <source>
        <dbReference type="PROSITE-ProRule" id="PRU10015"/>
    </source>
</evidence>
<evidence type="ECO:0000259" key="12">
    <source>
        <dbReference type="PROSITE" id="PS50926"/>
    </source>
</evidence>
<dbReference type="GO" id="GO:0070041">
    <property type="term" value="F:rRNA (uridine-C5-)-methyltransferase activity"/>
    <property type="evidence" value="ECO:0007669"/>
    <property type="project" value="UniProtKB-UniRule"/>
</dbReference>
<dbReference type="Pfam" id="PF01938">
    <property type="entry name" value="TRAM"/>
    <property type="match status" value="1"/>
</dbReference>
<comment type="caution">
    <text evidence="13">The sequence shown here is derived from an EMBL/GenBank/DDBJ whole genome shotgun (WGS) entry which is preliminary data.</text>
</comment>
<dbReference type="GO" id="GO:0070475">
    <property type="term" value="P:rRNA base methylation"/>
    <property type="evidence" value="ECO:0007669"/>
    <property type="project" value="TreeGrafter"/>
</dbReference>
<proteinExistence type="inferred from homology"/>
<dbReference type="InterPro" id="IPR030390">
    <property type="entry name" value="MeTrfase_TrmA_AS"/>
</dbReference>
<dbReference type="HAMAP" id="MF_01010">
    <property type="entry name" value="23SrRNA_methyltr_RlmD"/>
    <property type="match status" value="1"/>
</dbReference>
<keyword evidence="5 9" id="KW-0949">S-adenosyl-L-methionine</keyword>
<dbReference type="CDD" id="cd02440">
    <property type="entry name" value="AdoMet_MTases"/>
    <property type="match status" value="1"/>
</dbReference>
<dbReference type="AlphaFoldDB" id="A4BS02"/>
<comment type="similarity">
    <text evidence="9">Belongs to the class I-like SAM-binding methyltransferase superfamily. RNA M5U methyltransferase family. RlmD subfamily.</text>
</comment>
<feature type="binding site" evidence="9">
    <location>
        <position position="309"/>
    </location>
    <ligand>
        <name>S-adenosyl-L-methionine</name>
        <dbReference type="ChEBI" id="CHEBI:59789"/>
    </ligand>
</feature>
<reference evidence="13 14" key="1">
    <citation type="submission" date="2006-02" db="EMBL/GenBank/DDBJ databases">
        <authorList>
            <person name="Waterbury J."/>
            <person name="Ferriera S."/>
            <person name="Johnson J."/>
            <person name="Kravitz S."/>
            <person name="Halpern A."/>
            <person name="Remington K."/>
            <person name="Beeson K."/>
            <person name="Tran B."/>
            <person name="Rogers Y.-H."/>
            <person name="Friedman R."/>
            <person name="Venter J.C."/>
        </authorList>
    </citation>
    <scope>NUCLEOTIDE SEQUENCE [LARGE SCALE GENOMIC DNA]</scope>
    <source>
        <strain evidence="13 14">Nb-231</strain>
    </source>
</reference>
<keyword evidence="7 9" id="KW-0408">Iron</keyword>
<dbReference type="InterPro" id="IPR010280">
    <property type="entry name" value="U5_MeTrfase_fam"/>
</dbReference>
<dbReference type="Pfam" id="PF05958">
    <property type="entry name" value="tRNA_U5-meth_tr"/>
    <property type="match status" value="1"/>
</dbReference>
<evidence type="ECO:0000256" key="2">
    <source>
        <dbReference type="ARBA" id="ARBA00022552"/>
    </source>
</evidence>
<dbReference type="PROSITE" id="PS50926">
    <property type="entry name" value="TRAM"/>
    <property type="match status" value="1"/>
</dbReference>
<dbReference type="InterPro" id="IPR001566">
    <property type="entry name" value="23S_rRNA_MeTrfase_RlmD"/>
</dbReference>
<evidence type="ECO:0000256" key="1">
    <source>
        <dbReference type="ARBA" id="ARBA00022485"/>
    </source>
</evidence>
<dbReference type="GO" id="GO:0005506">
    <property type="term" value="F:iron ion binding"/>
    <property type="evidence" value="ECO:0007669"/>
    <property type="project" value="UniProtKB-UniRule"/>
</dbReference>
<keyword evidence="6 9" id="KW-0479">Metal-binding</keyword>
<dbReference type="PANTHER" id="PTHR11061:SF49">
    <property type="entry name" value="23S RRNA (URACIL(1939)-C(5))-METHYLTRANSFERASE RLMD"/>
    <property type="match status" value="1"/>
</dbReference>
<feature type="active site" description="Nucleophile" evidence="9 10">
    <location>
        <position position="400"/>
    </location>
</feature>
<comment type="function">
    <text evidence="9">Catalyzes the formation of 5-methyl-uridine at position 1939 (m5U1939) in 23S rRNA.</text>
</comment>
<sequence length="450" mass="49831">MNQPRRRRLPQQPLEAEVSALSHEGRGIAHVEGKITFVRGALAGERVRLRYTKRHRQWDEGKLLEVLRPAPERVEPGCIHFGVCGGCALQHLTPQQQLTFKETVVREKLRHMGGVEPSTWLAPLGSPAWGYRRKARLAVKYVAGKDDRVLVGFRETHSTLVADLASCRVLDPRIGAHIPQLAETIRCLSIFDRVPQIEVAAGDQAVGLVFRNLAPFTVEDYRLLSAFARQYDFYVYEQPGDKASVRPIWPRAPQLSYALPDHAVSVFFEPTDFTQVNPAVNHALVERAIALLALQPQDRVLDLYCGLGNFAFCIARQVASVVGLEGDDALVERARENAARNAITNVVFQRADLSRGIAELAHLQRDGVSRVLLDPPRSGAAEVLADIAALRAERIVYVSCGPSTLARDAGRLVHEYGYRLAAAGVMDMFPHTAHVECITLFVRDQAGDVP</sequence>
<dbReference type="FunFam" id="2.40.50.140:FF:000097">
    <property type="entry name" value="23S rRNA (uracil(1939)-C(5))-methyltransferase RlmD"/>
    <property type="match status" value="1"/>
</dbReference>
<feature type="binding site" evidence="9">
    <location>
        <position position="87"/>
    </location>
    <ligand>
        <name>[4Fe-4S] cluster</name>
        <dbReference type="ChEBI" id="CHEBI:49883"/>
    </ligand>
</feature>
<dbReference type="EC" id="2.1.1.190" evidence="9"/>
<dbReference type="RefSeq" id="WP_004999069.1">
    <property type="nucleotide sequence ID" value="NZ_CH672427.1"/>
</dbReference>
<feature type="binding site" evidence="10">
    <location>
        <position position="304"/>
    </location>
    <ligand>
        <name>S-adenosyl-L-methionine</name>
        <dbReference type="ChEBI" id="CHEBI:59789"/>
    </ligand>
</feature>
<keyword evidence="2 9" id="KW-0698">rRNA processing</keyword>
<dbReference type="InterPro" id="IPR029063">
    <property type="entry name" value="SAM-dependent_MTases_sf"/>
</dbReference>
<accession>A4BS02</accession>
<organism evidence="13 14">
    <name type="scientific">Nitrococcus mobilis Nb-231</name>
    <dbReference type="NCBI Taxonomy" id="314278"/>
    <lineage>
        <taxon>Bacteria</taxon>
        <taxon>Pseudomonadati</taxon>
        <taxon>Pseudomonadota</taxon>
        <taxon>Gammaproteobacteria</taxon>
        <taxon>Chromatiales</taxon>
        <taxon>Ectothiorhodospiraceae</taxon>
        <taxon>Nitrococcus</taxon>
    </lineage>
</organism>
<dbReference type="PROSITE" id="PS01230">
    <property type="entry name" value="TRMA_1"/>
    <property type="match status" value="1"/>
</dbReference>
<feature type="binding site" evidence="9">
    <location>
        <position position="167"/>
    </location>
    <ligand>
        <name>[4Fe-4S] cluster</name>
        <dbReference type="ChEBI" id="CHEBI:49883"/>
    </ligand>
</feature>
<name>A4BS02_9GAMM</name>
<feature type="domain" description="TRAM" evidence="12">
    <location>
        <begin position="7"/>
        <end position="65"/>
    </location>
</feature>
<dbReference type="Gene3D" id="2.40.50.1070">
    <property type="match status" value="1"/>
</dbReference>
<dbReference type="SUPFAM" id="SSF50249">
    <property type="entry name" value="Nucleic acid-binding proteins"/>
    <property type="match status" value="1"/>
</dbReference>
<dbReference type="NCBIfam" id="NF009639">
    <property type="entry name" value="PRK13168.1"/>
    <property type="match status" value="1"/>
</dbReference>
<dbReference type="Proteomes" id="UP000003374">
    <property type="component" value="Unassembled WGS sequence"/>
</dbReference>
<dbReference type="InterPro" id="IPR002792">
    <property type="entry name" value="TRAM_dom"/>
</dbReference>
<dbReference type="InterPro" id="IPR030391">
    <property type="entry name" value="MeTrfase_TrmA_CS"/>
</dbReference>
<keyword evidence="14" id="KW-1185">Reference proteome</keyword>
<keyword evidence="1 9" id="KW-0004">4Fe-4S</keyword>
<feature type="binding site" evidence="9 10">
    <location>
        <position position="374"/>
    </location>
    <ligand>
        <name>S-adenosyl-L-methionine</name>
        <dbReference type="ChEBI" id="CHEBI:59789"/>
    </ligand>
</feature>